<feature type="transmembrane region" description="Helical" evidence="8">
    <location>
        <begin position="143"/>
        <end position="160"/>
    </location>
</feature>
<evidence type="ECO:0000256" key="8">
    <source>
        <dbReference type="SAM" id="Phobius"/>
    </source>
</evidence>
<feature type="transmembrane region" description="Helical" evidence="8">
    <location>
        <begin position="166"/>
        <end position="184"/>
    </location>
</feature>
<keyword evidence="3" id="KW-0645">Protease</keyword>
<feature type="transmembrane region" description="Helical" evidence="8">
    <location>
        <begin position="104"/>
        <end position="122"/>
    </location>
</feature>
<feature type="transmembrane region" description="Helical" evidence="8">
    <location>
        <begin position="38"/>
        <end position="68"/>
    </location>
</feature>
<evidence type="ECO:0000256" key="7">
    <source>
        <dbReference type="ARBA" id="ARBA00023136"/>
    </source>
</evidence>
<evidence type="ECO:0000256" key="3">
    <source>
        <dbReference type="ARBA" id="ARBA00022670"/>
    </source>
</evidence>
<evidence type="ECO:0000256" key="6">
    <source>
        <dbReference type="ARBA" id="ARBA00022989"/>
    </source>
</evidence>
<keyword evidence="2" id="KW-0673">Quorum sensing</keyword>
<protein>
    <submittedName>
        <fullName evidence="9">Accessory gene regulator B family protein</fullName>
    </submittedName>
</protein>
<dbReference type="RefSeq" id="WP_341876426.1">
    <property type="nucleotide sequence ID" value="NZ_CP121687.1"/>
</dbReference>
<evidence type="ECO:0000256" key="2">
    <source>
        <dbReference type="ARBA" id="ARBA00022654"/>
    </source>
</evidence>
<organism evidence="9 10">
    <name type="scientific">Defluviitalea saccharophila</name>
    <dbReference type="NCBI Taxonomy" id="879970"/>
    <lineage>
        <taxon>Bacteria</taxon>
        <taxon>Bacillati</taxon>
        <taxon>Bacillota</taxon>
        <taxon>Clostridia</taxon>
        <taxon>Lachnospirales</taxon>
        <taxon>Defluviitaleaceae</taxon>
        <taxon>Defluviitalea</taxon>
    </lineage>
</organism>
<name>A0ABZ2Y266_9FIRM</name>
<proteinExistence type="predicted"/>
<dbReference type="InterPro" id="IPR006741">
    <property type="entry name" value="AgrB"/>
</dbReference>
<evidence type="ECO:0000313" key="10">
    <source>
        <dbReference type="Proteomes" id="UP001486565"/>
    </source>
</evidence>
<reference evidence="9 10" key="1">
    <citation type="submission" date="2023-03" db="EMBL/GenBank/DDBJ databases">
        <title>Novel Species.</title>
        <authorList>
            <person name="Ma S."/>
        </authorList>
    </citation>
    <scope>NUCLEOTIDE SEQUENCE [LARGE SCALE GENOMIC DNA]</scope>
    <source>
        <strain evidence="9 10">LIND6LT2</strain>
    </source>
</reference>
<evidence type="ECO:0000256" key="1">
    <source>
        <dbReference type="ARBA" id="ARBA00022475"/>
    </source>
</evidence>
<keyword evidence="5" id="KW-0378">Hydrolase</keyword>
<evidence type="ECO:0000256" key="4">
    <source>
        <dbReference type="ARBA" id="ARBA00022692"/>
    </source>
</evidence>
<keyword evidence="6 8" id="KW-1133">Transmembrane helix</keyword>
<keyword evidence="1" id="KW-1003">Cell membrane</keyword>
<evidence type="ECO:0000313" key="9">
    <source>
        <dbReference type="EMBL" id="WZL69430.1"/>
    </source>
</evidence>
<dbReference type="EMBL" id="CP121687">
    <property type="protein sequence ID" value="WZL69430.1"/>
    <property type="molecule type" value="Genomic_DNA"/>
</dbReference>
<sequence>MSIIDHTAEKLAYQIKKASPNTDEQIVKYYYTRVLNHLIFYLMCIPLIILLNLKVSSFIIILISYTLLRRCFGGSHLESDIGCLILSLVTMLGGTWVSNYIKPSIALIIAIYMLTLAVIQWTGLVDSPKKRIVKLRAAFIRQGYFTIACLGMITFILYSFDKTRAMTNPVLVGIVIELVSLVIGKIRYR</sequence>
<evidence type="ECO:0000256" key="5">
    <source>
        <dbReference type="ARBA" id="ARBA00022801"/>
    </source>
</evidence>
<accession>A0ABZ2Y266</accession>
<dbReference type="Pfam" id="PF04647">
    <property type="entry name" value="AgrB"/>
    <property type="match status" value="1"/>
</dbReference>
<gene>
    <name evidence="9" type="ORF">QBE51_11585</name>
</gene>
<dbReference type="Proteomes" id="UP001486565">
    <property type="component" value="Chromosome"/>
</dbReference>
<keyword evidence="7 8" id="KW-0472">Membrane</keyword>
<keyword evidence="10" id="KW-1185">Reference proteome</keyword>
<keyword evidence="4 8" id="KW-0812">Transmembrane</keyword>
<dbReference type="SMART" id="SM00793">
    <property type="entry name" value="AgrB"/>
    <property type="match status" value="1"/>
</dbReference>